<dbReference type="GO" id="GO:0006298">
    <property type="term" value="P:mismatch repair"/>
    <property type="evidence" value="ECO:0007669"/>
    <property type="project" value="InterPro"/>
</dbReference>
<dbReference type="PANTHER" id="PTHR11361">
    <property type="entry name" value="DNA MISMATCH REPAIR PROTEIN MUTS FAMILY MEMBER"/>
    <property type="match status" value="1"/>
</dbReference>
<sequence length="597" mass="67612">MNEVQQAYLSRIERLEEQRSLALRRGKRLMWLRLLSFCAAIAALFALFSISVVAATAASLLFLALFALVAIRDVKNQRHISYLDNLITINRDELAAIEGNFAVFDSGQEFFDVKHPYSYDFDIFGQQSIFQMVCRATTVSGKRALASRLQHPLPLNTIDDNLEAVAVLADEVEWRQDFYEAGKRYSASSSNIKSVLEWISIPEKMFESRWLRAILYIMPPITIALAVLWALDILPGVFLLAYGIHLMVYGKFGNGIGIIQSKVSRADSEMRSYSSLLLHIEKASFDGPTLNALKKELELEGERSSEVMKELSRLVNKLDYRLYWPFMITLGVLLFWDFRVALKMEKWKRKYAPLAQNWVDAVGEMEALTSLATLCYNNPDWTFPKICDGYFTVDAEDAAHPLIPKKQRVANNFRVEEHEKVLLLTGSNMAGKSTFLRTLGVNMVLAYAGSVVCAEKFWVSYVPLRSSMRITDSLVENTSSFYAEIKRLGEIVQAVKEGERPFLLLDEILRGTNSNDRHIGSRALIDLLVEYGVCGIIATHDLTLAQAKETYPEALTNYHFDVQVDANDELFFDYKVKTGICTSLNASILMRKIGLKV</sequence>
<keyword evidence="7" id="KW-1185">Reference proteome</keyword>
<evidence type="ECO:0000256" key="4">
    <source>
        <dbReference type="SAM" id="Phobius"/>
    </source>
</evidence>
<evidence type="ECO:0000256" key="2">
    <source>
        <dbReference type="ARBA" id="ARBA00022840"/>
    </source>
</evidence>
<feature type="transmembrane region" description="Helical" evidence="4">
    <location>
        <begin position="29"/>
        <end position="48"/>
    </location>
</feature>
<dbReference type="Proteomes" id="UP000294830">
    <property type="component" value="Unassembled WGS sequence"/>
</dbReference>
<dbReference type="AlphaFoldDB" id="A0A4R2E5Z1"/>
<reference evidence="6 7" key="1">
    <citation type="submission" date="2019-03" db="EMBL/GenBank/DDBJ databases">
        <title>Genomic Encyclopedia of Archaeal and Bacterial Type Strains, Phase II (KMG-II): from individual species to whole genera.</title>
        <authorList>
            <person name="Goeker M."/>
        </authorList>
    </citation>
    <scope>NUCLEOTIDE SEQUENCE [LARGE SCALE GENOMIC DNA]</scope>
    <source>
        <strain evidence="6 7">RL-C</strain>
    </source>
</reference>
<dbReference type="EMBL" id="SLWB01000014">
    <property type="protein sequence ID" value="TCN63848.1"/>
    <property type="molecule type" value="Genomic_DNA"/>
</dbReference>
<feature type="transmembrane region" description="Helical" evidence="4">
    <location>
        <begin position="54"/>
        <end position="71"/>
    </location>
</feature>
<organism evidence="6 7">
    <name type="scientific">Acetobacteroides hydrogenigenes</name>
    <dbReference type="NCBI Taxonomy" id="979970"/>
    <lineage>
        <taxon>Bacteria</taxon>
        <taxon>Pseudomonadati</taxon>
        <taxon>Bacteroidota</taxon>
        <taxon>Bacteroidia</taxon>
        <taxon>Bacteroidales</taxon>
        <taxon>Rikenellaceae</taxon>
        <taxon>Acetobacteroides</taxon>
    </lineage>
</organism>
<proteinExistence type="predicted"/>
<feature type="domain" description="DNA mismatch repair proteins mutS family" evidence="5">
    <location>
        <begin position="419"/>
        <end position="596"/>
    </location>
</feature>
<keyword evidence="2" id="KW-0067">ATP-binding</keyword>
<dbReference type="InterPro" id="IPR036187">
    <property type="entry name" value="DNA_mismatch_repair_MutS_sf"/>
</dbReference>
<dbReference type="InterPro" id="IPR027417">
    <property type="entry name" value="P-loop_NTPase"/>
</dbReference>
<evidence type="ECO:0000256" key="1">
    <source>
        <dbReference type="ARBA" id="ARBA00022741"/>
    </source>
</evidence>
<evidence type="ECO:0000256" key="3">
    <source>
        <dbReference type="ARBA" id="ARBA00023125"/>
    </source>
</evidence>
<dbReference type="PANTHER" id="PTHR11361:SF99">
    <property type="entry name" value="DNA MISMATCH REPAIR PROTEIN"/>
    <property type="match status" value="1"/>
</dbReference>
<dbReference type="InterPro" id="IPR045076">
    <property type="entry name" value="MutS"/>
</dbReference>
<keyword evidence="4" id="KW-0812">Transmembrane</keyword>
<keyword evidence="4" id="KW-0472">Membrane</keyword>
<keyword evidence="3" id="KW-0238">DNA-binding</keyword>
<name>A0A4R2E5Z1_9BACT</name>
<dbReference type="Gene3D" id="3.40.50.300">
    <property type="entry name" value="P-loop containing nucleotide triphosphate hydrolases"/>
    <property type="match status" value="1"/>
</dbReference>
<dbReference type="SUPFAM" id="SSF48334">
    <property type="entry name" value="DNA repair protein MutS, domain III"/>
    <property type="match status" value="1"/>
</dbReference>
<dbReference type="GO" id="GO:0005829">
    <property type="term" value="C:cytosol"/>
    <property type="evidence" value="ECO:0007669"/>
    <property type="project" value="TreeGrafter"/>
</dbReference>
<gene>
    <name evidence="6" type="ORF">CLV25_1143</name>
</gene>
<feature type="transmembrane region" description="Helical" evidence="4">
    <location>
        <begin position="214"/>
        <end position="244"/>
    </location>
</feature>
<keyword evidence="1" id="KW-0547">Nucleotide-binding</keyword>
<dbReference type="Pfam" id="PF00488">
    <property type="entry name" value="MutS_V"/>
    <property type="match status" value="1"/>
</dbReference>
<evidence type="ECO:0000313" key="6">
    <source>
        <dbReference type="EMBL" id="TCN63848.1"/>
    </source>
</evidence>
<dbReference type="SUPFAM" id="SSF52540">
    <property type="entry name" value="P-loop containing nucleoside triphosphate hydrolases"/>
    <property type="match status" value="1"/>
</dbReference>
<dbReference type="InterPro" id="IPR000432">
    <property type="entry name" value="DNA_mismatch_repair_MutS_C"/>
</dbReference>
<dbReference type="GO" id="GO:0140664">
    <property type="term" value="F:ATP-dependent DNA damage sensor activity"/>
    <property type="evidence" value="ECO:0007669"/>
    <property type="project" value="InterPro"/>
</dbReference>
<protein>
    <submittedName>
        <fullName evidence="6">MutS-like protein</fullName>
    </submittedName>
</protein>
<accession>A0A4R2E5Z1</accession>
<evidence type="ECO:0000313" key="7">
    <source>
        <dbReference type="Proteomes" id="UP000294830"/>
    </source>
</evidence>
<feature type="transmembrane region" description="Helical" evidence="4">
    <location>
        <begin position="322"/>
        <end position="342"/>
    </location>
</feature>
<dbReference type="SMART" id="SM00534">
    <property type="entry name" value="MUTSac"/>
    <property type="match status" value="1"/>
</dbReference>
<comment type="caution">
    <text evidence="6">The sequence shown here is derived from an EMBL/GenBank/DDBJ whole genome shotgun (WGS) entry which is preliminary data.</text>
</comment>
<dbReference type="GO" id="GO:0005524">
    <property type="term" value="F:ATP binding"/>
    <property type="evidence" value="ECO:0007669"/>
    <property type="project" value="UniProtKB-KW"/>
</dbReference>
<evidence type="ECO:0000259" key="5">
    <source>
        <dbReference type="SMART" id="SM00534"/>
    </source>
</evidence>
<dbReference type="GO" id="GO:0030983">
    <property type="term" value="F:mismatched DNA binding"/>
    <property type="evidence" value="ECO:0007669"/>
    <property type="project" value="InterPro"/>
</dbReference>
<keyword evidence="4" id="KW-1133">Transmembrane helix</keyword>